<dbReference type="Pfam" id="PF03446">
    <property type="entry name" value="NAD_binding_2"/>
    <property type="match status" value="1"/>
</dbReference>
<dbReference type="InterPro" id="IPR029154">
    <property type="entry name" value="HIBADH-like_NADP-bd"/>
</dbReference>
<evidence type="ECO:0000313" key="7">
    <source>
        <dbReference type="EMBL" id="GAA1837139.1"/>
    </source>
</evidence>
<sequence length="320" mass="32559">MSNAEHPADADHASDALPSAGRRSRSDDGVIGVVGLGSMGAPMTRRLLAAGRRVAVTARRTQPELVGLGAEWADTPRALGLRAGAVLAMLPDLPQLEQVLDGPDGLFAGMLERDGESLLMIGSTSSAPQVRALAERLAVASDGRVHVVDCPVSGGEDGATAGTLSIMLGGAEADAAAAAALLAPCGTPVHLGPLGAGEVAKACNQLIVSATILALGEAAVLAERSGLDLEALFGLLGGGYAGSNLLASRMDKLVTGDDSPSGVARYMVKDLRFAAEAAAATGTEPVLLPTLRTAFDELVERGLGDRDIAVTRRFVAERSR</sequence>
<dbReference type="InterPro" id="IPR036291">
    <property type="entry name" value="NAD(P)-bd_dom_sf"/>
</dbReference>
<evidence type="ECO:0000313" key="8">
    <source>
        <dbReference type="Proteomes" id="UP001501746"/>
    </source>
</evidence>
<dbReference type="InterPro" id="IPR008927">
    <property type="entry name" value="6-PGluconate_DH-like_C_sf"/>
</dbReference>
<feature type="domain" description="6-phosphogluconate dehydrogenase NADP-binding" evidence="5">
    <location>
        <begin position="31"/>
        <end position="189"/>
    </location>
</feature>
<evidence type="ECO:0000259" key="6">
    <source>
        <dbReference type="Pfam" id="PF14833"/>
    </source>
</evidence>
<dbReference type="SUPFAM" id="SSF51735">
    <property type="entry name" value="NAD(P)-binding Rossmann-fold domains"/>
    <property type="match status" value="1"/>
</dbReference>
<organism evidence="7 8">
    <name type="scientific">Agromyces salentinus</name>
    <dbReference type="NCBI Taxonomy" id="269421"/>
    <lineage>
        <taxon>Bacteria</taxon>
        <taxon>Bacillati</taxon>
        <taxon>Actinomycetota</taxon>
        <taxon>Actinomycetes</taxon>
        <taxon>Micrococcales</taxon>
        <taxon>Microbacteriaceae</taxon>
        <taxon>Agromyces</taxon>
    </lineage>
</organism>
<evidence type="ECO:0000256" key="4">
    <source>
        <dbReference type="SAM" id="MobiDB-lite"/>
    </source>
</evidence>
<comment type="caution">
    <text evidence="7">The sequence shown here is derived from an EMBL/GenBank/DDBJ whole genome shotgun (WGS) entry which is preliminary data.</text>
</comment>
<dbReference type="PIRSF" id="PIRSF000103">
    <property type="entry name" value="HIBADH"/>
    <property type="match status" value="1"/>
</dbReference>
<dbReference type="PANTHER" id="PTHR43060">
    <property type="entry name" value="3-HYDROXYISOBUTYRATE DEHYDROGENASE-LIKE 1, MITOCHONDRIAL-RELATED"/>
    <property type="match status" value="1"/>
</dbReference>
<evidence type="ECO:0000256" key="3">
    <source>
        <dbReference type="ARBA" id="ARBA00023027"/>
    </source>
</evidence>
<dbReference type="Pfam" id="PF14833">
    <property type="entry name" value="NAD_binding_11"/>
    <property type="match status" value="1"/>
</dbReference>
<keyword evidence="8" id="KW-1185">Reference proteome</keyword>
<dbReference type="RefSeq" id="WP_157428272.1">
    <property type="nucleotide sequence ID" value="NZ_BAAANK010000006.1"/>
</dbReference>
<evidence type="ECO:0000256" key="1">
    <source>
        <dbReference type="ARBA" id="ARBA00009080"/>
    </source>
</evidence>
<proteinExistence type="inferred from homology"/>
<comment type="similarity">
    <text evidence="1">Belongs to the HIBADH-related family.</text>
</comment>
<dbReference type="Gene3D" id="1.10.1040.10">
    <property type="entry name" value="N-(1-d-carboxylethyl)-l-norvaline Dehydrogenase, domain 2"/>
    <property type="match status" value="1"/>
</dbReference>
<keyword evidence="2" id="KW-0560">Oxidoreductase</keyword>
<gene>
    <name evidence="7" type="ORF">GCM10009750_22720</name>
</gene>
<evidence type="ECO:0000256" key="2">
    <source>
        <dbReference type="ARBA" id="ARBA00023002"/>
    </source>
</evidence>
<evidence type="ECO:0000259" key="5">
    <source>
        <dbReference type="Pfam" id="PF03446"/>
    </source>
</evidence>
<reference evidence="8" key="1">
    <citation type="journal article" date="2019" name="Int. J. Syst. Evol. Microbiol.">
        <title>The Global Catalogue of Microorganisms (GCM) 10K type strain sequencing project: providing services to taxonomists for standard genome sequencing and annotation.</title>
        <authorList>
            <consortium name="The Broad Institute Genomics Platform"/>
            <consortium name="The Broad Institute Genome Sequencing Center for Infectious Disease"/>
            <person name="Wu L."/>
            <person name="Ma J."/>
        </authorList>
    </citation>
    <scope>NUCLEOTIDE SEQUENCE [LARGE SCALE GENOMIC DNA]</scope>
    <source>
        <strain evidence="8">JCM 14323</strain>
    </source>
</reference>
<accession>A0ABP4Z450</accession>
<dbReference type="Gene3D" id="3.40.50.720">
    <property type="entry name" value="NAD(P)-binding Rossmann-like Domain"/>
    <property type="match status" value="1"/>
</dbReference>
<feature type="compositionally biased region" description="Basic and acidic residues" evidence="4">
    <location>
        <begin position="1"/>
        <end position="14"/>
    </location>
</feature>
<protein>
    <submittedName>
        <fullName evidence="7">NAD(P)-dependent oxidoreductase</fullName>
    </submittedName>
</protein>
<dbReference type="EMBL" id="BAAANK010000006">
    <property type="protein sequence ID" value="GAA1837139.1"/>
    <property type="molecule type" value="Genomic_DNA"/>
</dbReference>
<feature type="domain" description="3-hydroxyisobutyrate dehydrogenase-like NAD-binding" evidence="6">
    <location>
        <begin position="195"/>
        <end position="309"/>
    </location>
</feature>
<dbReference type="SUPFAM" id="SSF48179">
    <property type="entry name" value="6-phosphogluconate dehydrogenase C-terminal domain-like"/>
    <property type="match status" value="1"/>
</dbReference>
<name>A0ABP4Z450_9MICO</name>
<dbReference type="PANTHER" id="PTHR43060:SF15">
    <property type="entry name" value="3-HYDROXYISOBUTYRATE DEHYDROGENASE-LIKE 1, MITOCHONDRIAL-RELATED"/>
    <property type="match status" value="1"/>
</dbReference>
<dbReference type="InterPro" id="IPR013328">
    <property type="entry name" value="6PGD_dom2"/>
</dbReference>
<dbReference type="InterPro" id="IPR006115">
    <property type="entry name" value="6PGDH_NADP-bd"/>
</dbReference>
<keyword evidence="3" id="KW-0520">NAD</keyword>
<dbReference type="Proteomes" id="UP001501746">
    <property type="component" value="Unassembled WGS sequence"/>
</dbReference>
<dbReference type="InterPro" id="IPR015815">
    <property type="entry name" value="HIBADH-related"/>
</dbReference>
<feature type="region of interest" description="Disordered" evidence="4">
    <location>
        <begin position="1"/>
        <end position="25"/>
    </location>
</feature>